<accession>A0A0B7G5P7</accession>
<evidence type="ECO:0000313" key="1">
    <source>
        <dbReference type="EMBL" id="CEL63807.1"/>
    </source>
</evidence>
<reference evidence="1 2" key="1">
    <citation type="submission" date="2014-11" db="EMBL/GenBank/DDBJ databases">
        <authorList>
            <person name="Wibberg Daniel"/>
        </authorList>
    </citation>
    <scope>NUCLEOTIDE SEQUENCE [LARGE SCALE GENOMIC DNA]</scope>
    <source>
        <strain evidence="1">Rhizoctonia solani AG1-IB 7/3/14</strain>
    </source>
</reference>
<gene>
    <name evidence="1" type="ORF">RSOLAG1IB_05571</name>
</gene>
<name>A0A0B7G5P7_THACB</name>
<dbReference type="EMBL" id="LN679108">
    <property type="protein sequence ID" value="CEL63807.1"/>
    <property type="molecule type" value="Genomic_DNA"/>
</dbReference>
<dbReference type="Proteomes" id="UP000059188">
    <property type="component" value="Unassembled WGS sequence"/>
</dbReference>
<organism evidence="1 2">
    <name type="scientific">Thanatephorus cucumeris (strain AG1-IB / isolate 7/3/14)</name>
    <name type="common">Lettuce bottom rot fungus</name>
    <name type="synonym">Rhizoctonia solani</name>
    <dbReference type="NCBI Taxonomy" id="1108050"/>
    <lineage>
        <taxon>Eukaryota</taxon>
        <taxon>Fungi</taxon>
        <taxon>Dikarya</taxon>
        <taxon>Basidiomycota</taxon>
        <taxon>Agaricomycotina</taxon>
        <taxon>Agaricomycetes</taxon>
        <taxon>Cantharellales</taxon>
        <taxon>Ceratobasidiaceae</taxon>
        <taxon>Rhizoctonia</taxon>
        <taxon>Rhizoctonia solani AG-1</taxon>
    </lineage>
</organism>
<evidence type="ECO:0000313" key="2">
    <source>
        <dbReference type="Proteomes" id="UP000059188"/>
    </source>
</evidence>
<sequence length="87" mass="10106">MVIFSNQPAGFRWLSELPSASFRFRKCFICFPFASGSLPERFDGFFISETMLCWYLKLDLNGTHHPWPLSTHQIYIIHGTNTGSFRV</sequence>
<keyword evidence="2" id="KW-1185">Reference proteome</keyword>
<dbReference type="AlphaFoldDB" id="A0A0B7G5P7"/>
<proteinExistence type="predicted"/>
<protein>
    <submittedName>
        <fullName evidence="1">Uncharacterized protein</fullName>
    </submittedName>
</protein>